<protein>
    <submittedName>
        <fullName evidence="1">Uncharacterized protein</fullName>
    </submittedName>
</protein>
<organism evidence="1 2">
    <name type="scientific">Lactobacillus gasseri (strain ATCC 33323 / DSM 20243 / BCRC 14619 / CIP 102991 / JCM 1131 / KCTC 3163 / NCIMB 11718 / NCTC 13722 / AM63)</name>
    <dbReference type="NCBI Taxonomy" id="324831"/>
    <lineage>
        <taxon>Bacteria</taxon>
        <taxon>Bacillati</taxon>
        <taxon>Bacillota</taxon>
        <taxon>Bacilli</taxon>
        <taxon>Lactobacillales</taxon>
        <taxon>Lactobacillaceae</taxon>
        <taxon>Lactobacillus</taxon>
    </lineage>
</organism>
<evidence type="ECO:0000313" key="2">
    <source>
        <dbReference type="Proteomes" id="UP000000664"/>
    </source>
</evidence>
<accession>A0A805YSV3</accession>
<evidence type="ECO:0000313" key="1">
    <source>
        <dbReference type="EMBL" id="ABJ59792.1"/>
    </source>
</evidence>
<dbReference type="Proteomes" id="UP000000664">
    <property type="component" value="Chromosome"/>
</dbReference>
<dbReference type="KEGG" id="lga:LGAS_0387"/>
<proteinExistence type="predicted"/>
<dbReference type="AlphaFoldDB" id="A0A805YSV3"/>
<sequence length="100" mass="12002">MEVSFMKKNKYVTESFINAITKEVSILIAANDHMSTEKAKNLFKKSKVYNFLCFPPDYFYEEDPQYFYEMYENLEHKGIMVDNNQLYLMQNPQLYKLPTD</sequence>
<gene>
    <name evidence="1" type="ordered locus">LGAS_0387</name>
</gene>
<name>A0A805YSV3_LACGA</name>
<dbReference type="EMBL" id="CP000413">
    <property type="protein sequence ID" value="ABJ59792.1"/>
    <property type="molecule type" value="Genomic_DNA"/>
</dbReference>
<reference evidence="1 2" key="1">
    <citation type="journal article" date="2006" name="Proc. Natl. Acad. Sci. U.S.A.">
        <title>Comparative genomics of the lactic acid bacteria.</title>
        <authorList>
            <person name="Makarova K."/>
            <person name="Slesarev A."/>
            <person name="Wolf Y."/>
            <person name="Sorokin A."/>
            <person name="Mirkin B."/>
            <person name="Koonin E."/>
            <person name="Pavlov A."/>
            <person name="Pavlova N."/>
            <person name="Karamychev V."/>
            <person name="Polouchine N."/>
            <person name="Shakhova V."/>
            <person name="Grigoriev I."/>
            <person name="Lou Y."/>
            <person name="Rohksar D."/>
            <person name="Lucas S."/>
            <person name="Huang K."/>
            <person name="Goodstein D.M."/>
            <person name="Hawkins T."/>
            <person name="Plengvidhya V."/>
            <person name="Welker D."/>
            <person name="Hughes J."/>
            <person name="Goh Y."/>
            <person name="Benson A."/>
            <person name="Baldwin K."/>
            <person name="Lee J.H."/>
            <person name="Diaz-Muniz I."/>
            <person name="Dosti B."/>
            <person name="Smeianov V."/>
            <person name="Wechter W."/>
            <person name="Barabote R."/>
            <person name="Lorca G."/>
            <person name="Altermann E."/>
            <person name="Barrangou R."/>
            <person name="Ganesan B."/>
            <person name="Xie Y."/>
            <person name="Rawsthorne H."/>
            <person name="Tamir D."/>
            <person name="Parker C."/>
            <person name="Breidt F."/>
            <person name="Broadbent J."/>
            <person name="Hutkins R."/>
            <person name="O'Sullivan D."/>
            <person name="Steele J."/>
            <person name="Unlu G."/>
            <person name="Saier M."/>
            <person name="Klaenhammer T."/>
            <person name="Richardson P."/>
            <person name="Kozyavkin S."/>
            <person name="Weimer B."/>
            <person name="Mills D."/>
        </authorList>
    </citation>
    <scope>NUCLEOTIDE SEQUENCE [LARGE SCALE GENOMIC DNA]</scope>
    <source>
        <strain evidence="2">ATCC 33323 / DSM 20243 / BCRC 14619 / CIP 102991 / JCM 1131 / KCTC 3163 / NCIMB 11718 / NCTC 13722 / AM63</strain>
    </source>
</reference>